<reference evidence="3" key="1">
    <citation type="journal article" date="2015" name="Proc. Natl. Acad. Sci. U.S.A.">
        <title>Networks of energetic and metabolic interactions define dynamics in microbial communities.</title>
        <authorList>
            <person name="Embree M."/>
            <person name="Liu J.K."/>
            <person name="Al-Bassam M.M."/>
            <person name="Zengler K."/>
        </authorList>
    </citation>
    <scope>NUCLEOTIDE SEQUENCE</scope>
</reference>
<protein>
    <recommendedName>
        <fullName evidence="2">Amphi-Trp domain-containing protein</fullName>
    </recommendedName>
</protein>
<dbReference type="InterPro" id="IPR027598">
    <property type="entry name" value="Amphi-Trp_dom"/>
</dbReference>
<gene>
    <name evidence="3" type="ORF">ASZ90_001358</name>
</gene>
<feature type="region of interest" description="Disordered" evidence="1">
    <location>
        <begin position="87"/>
        <end position="141"/>
    </location>
</feature>
<dbReference type="Pfam" id="PF20068">
    <property type="entry name" value="Amphi-Trp"/>
    <property type="match status" value="1"/>
</dbReference>
<comment type="caution">
    <text evidence="3">The sequence shown here is derived from an EMBL/GenBank/DDBJ whole genome shotgun (WGS) entry which is preliminary data.</text>
</comment>
<dbReference type="NCBIfam" id="TIGR04354">
    <property type="entry name" value="amphi-Trp"/>
    <property type="match status" value="1"/>
</dbReference>
<feature type="compositionally biased region" description="Basic and acidic residues" evidence="1">
    <location>
        <begin position="126"/>
        <end position="135"/>
    </location>
</feature>
<feature type="compositionally biased region" description="Low complexity" evidence="1">
    <location>
        <begin position="103"/>
        <end position="125"/>
    </location>
</feature>
<evidence type="ECO:0000259" key="2">
    <source>
        <dbReference type="Pfam" id="PF20068"/>
    </source>
</evidence>
<name>A0A0W8G6I7_9ZZZZ</name>
<accession>A0A0W8G6I7</accession>
<proteinExistence type="predicted"/>
<dbReference type="EMBL" id="LNQE01000180">
    <property type="protein sequence ID" value="KUG28762.1"/>
    <property type="molecule type" value="Genomic_DNA"/>
</dbReference>
<organism evidence="3">
    <name type="scientific">hydrocarbon metagenome</name>
    <dbReference type="NCBI Taxonomy" id="938273"/>
    <lineage>
        <taxon>unclassified sequences</taxon>
        <taxon>metagenomes</taxon>
        <taxon>ecological metagenomes</taxon>
    </lineage>
</organism>
<feature type="domain" description="Amphi-Trp" evidence="2">
    <location>
        <begin position="15"/>
        <end position="85"/>
    </location>
</feature>
<dbReference type="AlphaFoldDB" id="A0A0W8G6I7"/>
<sequence length="141" mass="14785">MGKHGISLKGTMDFAGATALLGDLVKSFGEKTVCLQKGAEFCTLKPGETVSFEIEAERKKNRQKLVIELSWLDEAPVQEAGAVKITSIEPEPLPEPEPEAETPAETAAASPEASPVASPCLAAPEAAKKDDEAAPGKKGKK</sequence>
<evidence type="ECO:0000256" key="1">
    <source>
        <dbReference type="SAM" id="MobiDB-lite"/>
    </source>
</evidence>
<feature type="compositionally biased region" description="Acidic residues" evidence="1">
    <location>
        <begin position="92"/>
        <end position="102"/>
    </location>
</feature>
<evidence type="ECO:0000313" key="3">
    <source>
        <dbReference type="EMBL" id="KUG28762.1"/>
    </source>
</evidence>